<gene>
    <name evidence="1" type="ORF">S03H2_46624</name>
</gene>
<dbReference type="AlphaFoldDB" id="X1H781"/>
<feature type="non-terminal residue" evidence="1">
    <location>
        <position position="1"/>
    </location>
</feature>
<dbReference type="InterPro" id="IPR014729">
    <property type="entry name" value="Rossmann-like_a/b/a_fold"/>
</dbReference>
<organism evidence="1">
    <name type="scientific">marine sediment metagenome</name>
    <dbReference type="NCBI Taxonomy" id="412755"/>
    <lineage>
        <taxon>unclassified sequences</taxon>
        <taxon>metagenomes</taxon>
        <taxon>ecological metagenomes</taxon>
    </lineage>
</organism>
<sequence length="64" mass="6878">IEASPERLGLNGSPTSVVKIFAPPVRGGGMVFDSTENKEQAVEDFLNTFLEKEKPLMEELLGGG</sequence>
<accession>X1H781</accession>
<name>X1H781_9ZZZZ</name>
<comment type="caution">
    <text evidence="1">The sequence shown here is derived from an EMBL/GenBank/DDBJ whole genome shotgun (WGS) entry which is preliminary data.</text>
</comment>
<dbReference type="EMBL" id="BARU01029295">
    <property type="protein sequence ID" value="GAH65257.1"/>
    <property type="molecule type" value="Genomic_DNA"/>
</dbReference>
<dbReference type="Gene3D" id="3.40.50.620">
    <property type="entry name" value="HUPs"/>
    <property type="match status" value="1"/>
</dbReference>
<evidence type="ECO:0000313" key="1">
    <source>
        <dbReference type="EMBL" id="GAH65257.1"/>
    </source>
</evidence>
<proteinExistence type="predicted"/>
<protein>
    <submittedName>
        <fullName evidence="1">Uncharacterized protein</fullName>
    </submittedName>
</protein>
<reference evidence="1" key="1">
    <citation type="journal article" date="2014" name="Front. Microbiol.">
        <title>High frequency of phylogenetically diverse reductive dehalogenase-homologous genes in deep subseafloor sedimentary metagenomes.</title>
        <authorList>
            <person name="Kawai M."/>
            <person name="Futagami T."/>
            <person name="Toyoda A."/>
            <person name="Takaki Y."/>
            <person name="Nishi S."/>
            <person name="Hori S."/>
            <person name="Arai W."/>
            <person name="Tsubouchi T."/>
            <person name="Morono Y."/>
            <person name="Uchiyama I."/>
            <person name="Ito T."/>
            <person name="Fujiyama A."/>
            <person name="Inagaki F."/>
            <person name="Takami H."/>
        </authorList>
    </citation>
    <scope>NUCLEOTIDE SEQUENCE</scope>
    <source>
        <strain evidence="1">Expedition CK06-06</strain>
    </source>
</reference>